<evidence type="ECO:0000313" key="3">
    <source>
        <dbReference type="Proteomes" id="UP001165122"/>
    </source>
</evidence>
<sequence>MTINSTDNAPKIGNTKSRPFLGVVSLVVALISILLTVYCKHHGLPVSAAFRNVIARREIVPRTFELKHLEKHFVQDTSILITAKDTCSQSLDVLRDLRLQVPSNTTIRISLPSTIGCSNVLSSSMEEVYALFPNTVVTYRKNFNPFGAWLEDAKEVRTRFTLLMHNDVYFIDSGGALKMYESMRAVSPKYKVVVPMIYEREGNVSLSPHAVHDELHVDVSTEGGVTLGHMMDLRRGLIRWPDQMSAGAQDHFLEDHAFIVQTSFIPKLIDPGSAFTMEYIDMYLNMLHSDGNKPYFEPESRIEFRVRHDDLSLGDIPYMAGRRSEINALGNHRYLEKKWKAQFFFTSAWNYIKFATMRDTHSYNVDASIPEFVDSPKCFKNMLFFTWFEFIGMNHYDGRRLWMDSDLEERLCEGKIYDGKVKIERRVKPESSLSVPDHWLERDSQTLLPEKVTHQAPMYIKPRMDFKMYPVLVVSASYENDEEVPDVCGMVVKKASTNKRECFVFVPPFEYDRANTWQIRLIEWVLSLVKTASRSSIYYSMRNKMQNLHTIVDNLKVSERPIQSYMCEGVTMMEDYNDSECEFEVEFNPEDEIVKWSGKLHSVKTIVKQMRV</sequence>
<protein>
    <submittedName>
        <fullName evidence="2">Uncharacterized protein</fullName>
    </submittedName>
</protein>
<organism evidence="2 3">
    <name type="scientific">Triparma laevis f. longispina</name>
    <dbReference type="NCBI Taxonomy" id="1714387"/>
    <lineage>
        <taxon>Eukaryota</taxon>
        <taxon>Sar</taxon>
        <taxon>Stramenopiles</taxon>
        <taxon>Ochrophyta</taxon>
        <taxon>Bolidophyceae</taxon>
        <taxon>Parmales</taxon>
        <taxon>Triparmaceae</taxon>
        <taxon>Triparma</taxon>
    </lineage>
</organism>
<evidence type="ECO:0000256" key="1">
    <source>
        <dbReference type="SAM" id="Phobius"/>
    </source>
</evidence>
<keyword evidence="1" id="KW-0812">Transmembrane</keyword>
<accession>A0A9W7FQ58</accession>
<evidence type="ECO:0000313" key="2">
    <source>
        <dbReference type="EMBL" id="GMI16184.1"/>
    </source>
</evidence>
<proteinExistence type="predicted"/>
<feature type="transmembrane region" description="Helical" evidence="1">
    <location>
        <begin position="20"/>
        <end position="38"/>
    </location>
</feature>
<keyword evidence="1" id="KW-0472">Membrane</keyword>
<gene>
    <name evidence="2" type="ORF">TrLO_g5349</name>
</gene>
<keyword evidence="3" id="KW-1185">Reference proteome</keyword>
<dbReference type="EMBL" id="BRXW01000245">
    <property type="protein sequence ID" value="GMI16184.1"/>
    <property type="molecule type" value="Genomic_DNA"/>
</dbReference>
<dbReference type="AlphaFoldDB" id="A0A9W7FQ58"/>
<dbReference type="Proteomes" id="UP001165122">
    <property type="component" value="Unassembled WGS sequence"/>
</dbReference>
<dbReference type="OrthoDB" id="200494at2759"/>
<name>A0A9W7FQ58_9STRA</name>
<comment type="caution">
    <text evidence="2">The sequence shown here is derived from an EMBL/GenBank/DDBJ whole genome shotgun (WGS) entry which is preliminary data.</text>
</comment>
<reference evidence="3" key="1">
    <citation type="journal article" date="2023" name="Commun. Biol.">
        <title>Genome analysis of Parmales, the sister group of diatoms, reveals the evolutionary specialization of diatoms from phago-mixotrophs to photoautotrophs.</title>
        <authorList>
            <person name="Ban H."/>
            <person name="Sato S."/>
            <person name="Yoshikawa S."/>
            <person name="Yamada K."/>
            <person name="Nakamura Y."/>
            <person name="Ichinomiya M."/>
            <person name="Sato N."/>
            <person name="Blanc-Mathieu R."/>
            <person name="Endo H."/>
            <person name="Kuwata A."/>
            <person name="Ogata H."/>
        </authorList>
    </citation>
    <scope>NUCLEOTIDE SEQUENCE [LARGE SCALE GENOMIC DNA]</scope>
    <source>
        <strain evidence="3">NIES 3700</strain>
    </source>
</reference>
<keyword evidence="1" id="KW-1133">Transmembrane helix</keyword>